<reference evidence="2 5" key="2">
    <citation type="journal article" date="2019" name="Emerg. Microbes Infect.">
        <title>Comprehensive subspecies identification of 175 nontuberculous mycobacteria species based on 7547 genomic profiles.</title>
        <authorList>
            <person name="Matsumoto Y."/>
            <person name="Kinjo T."/>
            <person name="Motooka D."/>
            <person name="Nabeya D."/>
            <person name="Jung N."/>
            <person name="Uechi K."/>
            <person name="Horii T."/>
            <person name="Iida T."/>
            <person name="Fujita J."/>
            <person name="Nakamura S."/>
        </authorList>
    </citation>
    <scope>NUCLEOTIDE SEQUENCE [LARGE SCALE GENOMIC DNA]</scope>
    <source>
        <strain evidence="2 5">JCM 6377</strain>
    </source>
</reference>
<dbReference type="Proteomes" id="UP000465302">
    <property type="component" value="Unassembled WGS sequence"/>
</dbReference>
<comment type="caution">
    <text evidence="3">The sequence shown here is derived from an EMBL/GenBank/DDBJ whole genome shotgun (WGS) entry which is preliminary data.</text>
</comment>
<name>A0A2A7MS81_MYCAG</name>
<evidence type="ECO:0000313" key="2">
    <source>
        <dbReference type="EMBL" id="GFG49731.1"/>
    </source>
</evidence>
<dbReference type="Pfam" id="PF13349">
    <property type="entry name" value="DUF4097"/>
    <property type="match status" value="1"/>
</dbReference>
<dbReference type="PANTHER" id="PTHR34094:SF1">
    <property type="entry name" value="PROTEIN FAM185A"/>
    <property type="match status" value="1"/>
</dbReference>
<evidence type="ECO:0000313" key="4">
    <source>
        <dbReference type="Proteomes" id="UP000220914"/>
    </source>
</evidence>
<feature type="domain" description="DUF4097" evidence="1">
    <location>
        <begin position="20"/>
        <end position="256"/>
    </location>
</feature>
<dbReference type="AlphaFoldDB" id="A0A2A7MS81"/>
<dbReference type="InterPro" id="IPR025164">
    <property type="entry name" value="Toastrack_DUF4097"/>
</dbReference>
<protein>
    <recommendedName>
        <fullName evidence="1">DUF4097 domain-containing protein</fullName>
    </recommendedName>
</protein>
<gene>
    <name evidence="3" type="ORF">CQY20_24955</name>
    <name evidence="2" type="ORF">MAGR_11720</name>
</gene>
<evidence type="ECO:0000313" key="3">
    <source>
        <dbReference type="EMBL" id="PEG34534.1"/>
    </source>
</evidence>
<dbReference type="EMBL" id="PDCP01000061">
    <property type="protein sequence ID" value="PEG34534.1"/>
    <property type="molecule type" value="Genomic_DNA"/>
</dbReference>
<dbReference type="RefSeq" id="WP_097942759.1">
    <property type="nucleotide sequence ID" value="NZ_BLKS01000001.1"/>
</dbReference>
<proteinExistence type="predicted"/>
<dbReference type="Proteomes" id="UP000220914">
    <property type="component" value="Unassembled WGS sequence"/>
</dbReference>
<accession>A0A2A7MS81</accession>
<reference evidence="2" key="3">
    <citation type="submission" date="2020-02" db="EMBL/GenBank/DDBJ databases">
        <authorList>
            <person name="Matsumoto Y."/>
            <person name="Motooka D."/>
            <person name="Nakamura S."/>
        </authorList>
    </citation>
    <scope>NUCLEOTIDE SEQUENCE</scope>
    <source>
        <strain evidence="2">JCM 6377</strain>
    </source>
</reference>
<evidence type="ECO:0000313" key="5">
    <source>
        <dbReference type="Proteomes" id="UP000465302"/>
    </source>
</evidence>
<dbReference type="PANTHER" id="PTHR34094">
    <property type="match status" value="1"/>
</dbReference>
<sequence length="265" mass="26972">MPTFATPQPITAVVEIVSGSVQMTAADRDDTVVQVRPRDPNRASDVRAAEKTRVEFRNGTLTVAASTRLISLGGAVNVDIELPSRSRLDVSSVSARLQADGAFGDCRYAAASGAATIEAITGNLKSDSTSGGISVDVLTGDAAVSTASGDVTIGQLTGEARFRASSGSLSVRRLRGAVHAQTASGDVTVAAAVNGEVSVQTGSGEVEVGIEEGTAARLELRTHSGTVRNDLQPTDGPGQAEETLAVKVLTASGNITARRATVAAV</sequence>
<dbReference type="OrthoDB" id="3252095at2"/>
<reference evidence="3 4" key="1">
    <citation type="submission" date="2017-10" db="EMBL/GenBank/DDBJ databases">
        <title>The new phylogeny of genus Mycobacterium.</title>
        <authorList>
            <person name="Tortoli E."/>
            <person name="Trovato A."/>
            <person name="Cirillo D.M."/>
        </authorList>
    </citation>
    <scope>NUCLEOTIDE SEQUENCE [LARGE SCALE GENOMIC DNA]</scope>
    <source>
        <strain evidence="3 4">CCUG37673</strain>
    </source>
</reference>
<evidence type="ECO:0000259" key="1">
    <source>
        <dbReference type="Pfam" id="PF13349"/>
    </source>
</evidence>
<organism evidence="3 4">
    <name type="scientific">Mycolicibacterium agri</name>
    <name type="common">Mycobacterium agri</name>
    <dbReference type="NCBI Taxonomy" id="36811"/>
    <lineage>
        <taxon>Bacteria</taxon>
        <taxon>Bacillati</taxon>
        <taxon>Actinomycetota</taxon>
        <taxon>Actinomycetes</taxon>
        <taxon>Mycobacteriales</taxon>
        <taxon>Mycobacteriaceae</taxon>
        <taxon>Mycolicibacterium</taxon>
    </lineage>
</organism>
<keyword evidence="4" id="KW-1185">Reference proteome</keyword>
<dbReference type="EMBL" id="BLKS01000001">
    <property type="protein sequence ID" value="GFG49731.1"/>
    <property type="molecule type" value="Genomic_DNA"/>
</dbReference>